<dbReference type="GO" id="GO:0004337">
    <property type="term" value="F:(2E,6E)-farnesyl diphosphate synthase activity"/>
    <property type="evidence" value="ECO:0007669"/>
    <property type="project" value="UniProtKB-EC"/>
</dbReference>
<dbReference type="GO" id="GO:0046872">
    <property type="term" value="F:metal ion binding"/>
    <property type="evidence" value="ECO:0007669"/>
    <property type="project" value="UniProtKB-KW"/>
</dbReference>
<proteinExistence type="inferred from homology"/>
<protein>
    <submittedName>
        <fullName evidence="8">Geranyl diphosphate synthase / farnesyl diphosphate synthase</fullName>
        <ecNumber evidence="8">2.5.1.1</ecNumber>
        <ecNumber evidence="8">2.5.1.10</ecNumber>
    </submittedName>
</protein>
<dbReference type="AlphaFoldDB" id="A0A7H9CFE3"/>
<dbReference type="Pfam" id="PF00348">
    <property type="entry name" value="polyprenyl_synt"/>
    <property type="match status" value="1"/>
</dbReference>
<evidence type="ECO:0000256" key="1">
    <source>
        <dbReference type="ARBA" id="ARBA00001946"/>
    </source>
</evidence>
<dbReference type="SFLD" id="SFLDG01017">
    <property type="entry name" value="Polyprenyl_Transferase_Like"/>
    <property type="match status" value="1"/>
</dbReference>
<dbReference type="SFLD" id="SFLDS00005">
    <property type="entry name" value="Isoprenoid_Synthase_Type_I"/>
    <property type="match status" value="1"/>
</dbReference>
<comment type="similarity">
    <text evidence="2 7">Belongs to the FPP/GGPP synthase family.</text>
</comment>
<dbReference type="RefSeq" id="WP_179975353.1">
    <property type="nucleotide sequence ID" value="NZ_CP049075.1"/>
</dbReference>
<evidence type="ECO:0000256" key="4">
    <source>
        <dbReference type="ARBA" id="ARBA00022723"/>
    </source>
</evidence>
<evidence type="ECO:0000256" key="7">
    <source>
        <dbReference type="RuleBase" id="RU004466"/>
    </source>
</evidence>
<dbReference type="PANTHER" id="PTHR43281:SF1">
    <property type="entry name" value="FARNESYL DIPHOSPHATE SYNTHASE"/>
    <property type="match status" value="1"/>
</dbReference>
<keyword evidence="5" id="KW-0460">Magnesium</keyword>
<dbReference type="Gene3D" id="1.10.600.10">
    <property type="entry name" value="Farnesyl Diphosphate Synthase"/>
    <property type="match status" value="1"/>
</dbReference>
<evidence type="ECO:0000256" key="5">
    <source>
        <dbReference type="ARBA" id="ARBA00022842"/>
    </source>
</evidence>
<dbReference type="InterPro" id="IPR000092">
    <property type="entry name" value="Polyprenyl_synt"/>
</dbReference>
<evidence type="ECO:0000256" key="3">
    <source>
        <dbReference type="ARBA" id="ARBA00022679"/>
    </source>
</evidence>
<dbReference type="GO" id="GO:0016114">
    <property type="term" value="P:terpenoid biosynthetic process"/>
    <property type="evidence" value="ECO:0007669"/>
    <property type="project" value="UniProtKB-ARBA"/>
</dbReference>
<dbReference type="Proteomes" id="UP000509414">
    <property type="component" value="Chromosome"/>
</dbReference>
<dbReference type="PROSITE" id="PS00723">
    <property type="entry name" value="POLYPRENYL_SYNTHASE_1"/>
    <property type="match status" value="1"/>
</dbReference>
<dbReference type="SUPFAM" id="SSF48576">
    <property type="entry name" value="Terpenoid synthases"/>
    <property type="match status" value="1"/>
</dbReference>
<sequence length="286" mass="31924">MSLDVNAVFSEYLNTHLPRINSFHPHFNEALAWILNAGGKHFRAQLILGTMLAFSKKNKINKSALKCALGVEFFHTYSLIHDDLPAMDNAAFRRGVQTLHLKYDQTTAILVGDGLNTQAFYELSKIKKAKLSYKLIKILAYNGGLNGMVIGQAIDCYFENKKLDLVKLKFLHLHKTACLIAGCMQMGAVLAKQNKKTQKSVYNLGLKLGLAFQIHDDIIDASASQSIAKKPVKNDKDKNSFTNLLGLQGAKNARDELKEQILNEASTQIKPLLNDLMQKYLKDSDV</sequence>
<evidence type="ECO:0000313" key="9">
    <source>
        <dbReference type="Proteomes" id="UP000509414"/>
    </source>
</evidence>
<dbReference type="FunFam" id="1.10.600.10:FF:000001">
    <property type="entry name" value="Geranylgeranyl diphosphate synthase"/>
    <property type="match status" value="1"/>
</dbReference>
<reference evidence="8 9" key="1">
    <citation type="submission" date="2020-02" db="EMBL/GenBank/DDBJ databases">
        <title>Complete genome sequence of the novel Campylobacter species Candidatus Campylobacter infans.</title>
        <authorList>
            <person name="Duim B."/>
            <person name="Zomer A."/>
            <person name="van der Graaf L."/>
            <person name="Wagenaar J."/>
        </authorList>
    </citation>
    <scope>NUCLEOTIDE SEQUENCE [LARGE SCALE GENOMIC DNA]</scope>
    <source>
        <strain evidence="8 9">19S00001</strain>
    </source>
</reference>
<dbReference type="PROSITE" id="PS00444">
    <property type="entry name" value="POLYPRENYL_SYNTHASE_2"/>
    <property type="match status" value="1"/>
</dbReference>
<evidence type="ECO:0000256" key="6">
    <source>
        <dbReference type="ARBA" id="ARBA00023229"/>
    </source>
</evidence>
<accession>A0A7H9CFE3</accession>
<keyword evidence="9" id="KW-1185">Reference proteome</keyword>
<dbReference type="EC" id="2.5.1.10" evidence="8"/>
<dbReference type="EC" id="2.5.1.1" evidence="8"/>
<dbReference type="EMBL" id="CP049075">
    <property type="protein sequence ID" value="QLI04672.1"/>
    <property type="molecule type" value="Genomic_DNA"/>
</dbReference>
<dbReference type="PANTHER" id="PTHR43281">
    <property type="entry name" value="FARNESYL DIPHOSPHATE SYNTHASE"/>
    <property type="match status" value="1"/>
</dbReference>
<gene>
    <name evidence="8" type="primary">ispA</name>
    <name evidence="8" type="ORF">CINF_0119</name>
</gene>
<evidence type="ECO:0000256" key="2">
    <source>
        <dbReference type="ARBA" id="ARBA00006706"/>
    </source>
</evidence>
<organism evidence="8 9">
    <name type="scientific">Candidatus Campylobacter infans</name>
    <dbReference type="NCBI Taxonomy" id="2561898"/>
    <lineage>
        <taxon>Bacteria</taxon>
        <taxon>Pseudomonadati</taxon>
        <taxon>Campylobacterota</taxon>
        <taxon>Epsilonproteobacteria</taxon>
        <taxon>Campylobacterales</taxon>
        <taxon>Campylobacteraceae</taxon>
        <taxon>Campylobacter</taxon>
    </lineage>
</organism>
<keyword evidence="3 7" id="KW-0808">Transferase</keyword>
<dbReference type="KEGG" id="cinf:CINF_0119"/>
<comment type="cofactor">
    <cofactor evidence="1">
        <name>Mg(2+)</name>
        <dbReference type="ChEBI" id="CHEBI:18420"/>
    </cofactor>
</comment>
<dbReference type="InterPro" id="IPR033749">
    <property type="entry name" value="Polyprenyl_synt_CS"/>
</dbReference>
<name>A0A7H9CFE3_9BACT</name>
<dbReference type="GO" id="GO:0004161">
    <property type="term" value="F:dimethylallyltranstransferase activity"/>
    <property type="evidence" value="ECO:0007669"/>
    <property type="project" value="UniProtKB-EC"/>
</dbReference>
<keyword evidence="6" id="KW-0414">Isoprene biosynthesis</keyword>
<dbReference type="CDD" id="cd00685">
    <property type="entry name" value="Trans_IPPS_HT"/>
    <property type="match status" value="1"/>
</dbReference>
<dbReference type="InterPro" id="IPR008949">
    <property type="entry name" value="Isoprenoid_synthase_dom_sf"/>
</dbReference>
<keyword evidence="4" id="KW-0479">Metal-binding</keyword>
<evidence type="ECO:0000313" key="8">
    <source>
        <dbReference type="EMBL" id="QLI04672.1"/>
    </source>
</evidence>